<dbReference type="PRINTS" id="PR00419">
    <property type="entry name" value="ADXRDTASE"/>
</dbReference>
<comment type="caution">
    <text evidence="1">The sequence shown here is derived from an EMBL/GenBank/DDBJ whole genome shotgun (WGS) entry which is preliminary data.</text>
</comment>
<evidence type="ECO:0000313" key="1">
    <source>
        <dbReference type="EMBL" id="HCT14267.1"/>
    </source>
</evidence>
<name>A0A3D4SZ24_9CORY</name>
<organism evidence="1 2">
    <name type="scientific">Corynebacterium nuruki</name>
    <dbReference type="NCBI Taxonomy" id="1032851"/>
    <lineage>
        <taxon>Bacteria</taxon>
        <taxon>Bacillati</taxon>
        <taxon>Actinomycetota</taxon>
        <taxon>Actinomycetes</taxon>
        <taxon>Mycobacteriales</taxon>
        <taxon>Corynebacteriaceae</taxon>
        <taxon>Corynebacterium</taxon>
    </lineage>
</organism>
<dbReference type="EMBL" id="DQID01000154">
    <property type="protein sequence ID" value="HCT14267.1"/>
    <property type="molecule type" value="Genomic_DNA"/>
</dbReference>
<protein>
    <submittedName>
        <fullName evidence="1">FAD-dependent oxidoreductase</fullName>
    </submittedName>
</protein>
<gene>
    <name evidence="1" type="ORF">DIW82_05590</name>
</gene>
<dbReference type="SUPFAM" id="SSF51905">
    <property type="entry name" value="FAD/NAD(P)-binding domain"/>
    <property type="match status" value="1"/>
</dbReference>
<reference evidence="1 2" key="1">
    <citation type="journal article" date="2018" name="Nat. Biotechnol.">
        <title>A standardized bacterial taxonomy based on genome phylogeny substantially revises the tree of life.</title>
        <authorList>
            <person name="Parks D.H."/>
            <person name="Chuvochina M."/>
            <person name="Waite D.W."/>
            <person name="Rinke C."/>
            <person name="Skarshewski A."/>
            <person name="Chaumeil P.A."/>
            <person name="Hugenholtz P."/>
        </authorList>
    </citation>
    <scope>NUCLEOTIDE SEQUENCE [LARGE SCALE GENOMIC DNA]</scope>
    <source>
        <strain evidence="1">UBA11247</strain>
    </source>
</reference>
<sequence>MSTATVVGSGPNGLAAAVTLARAGLDVTVLEAADEIGGGTRSGEVTLPGLVHDHCSAIHPLAVATAFSRSVDLGAHGLSWAWPEVQYSHPLDGAATDSATGGAGAAVYRSVDRTAASLGKDAATWRAVFGPLSRNFADVTEDFLRPMVHLPTHPLKLAHFGAFAGLPAAVTARLWRTPQARALFGGVAAHAFRPFHTLGSSAIGTALGTAAHTFGWPAAVGGSAAIARAMADTLESLGGRIETGVRVRSLADVPDARIVMLDTSPRAAVEIAGSAMPAAVSRALSRYRHGPGAFAVHFAVEGGIPWTHEPSRQAGTVHVGGSFGEISAAERQVNRGVMPERPFVLVTQQSVADPSRAVDGVHPVDTYAHVPAGFRGDATAAVIAQIERFAPGFRDRIVAQTSWDVDHIENADPNFIGGDIVTGANSLRQLLFRPRIALDPYRTGGRGTGRGIYLCSAATPPGAGAHGMCGWNAADSALRELGLTA</sequence>
<dbReference type="RefSeq" id="WP_273051477.1">
    <property type="nucleotide sequence ID" value="NZ_DAITTW010000005.1"/>
</dbReference>
<dbReference type="PANTHER" id="PTHR10668">
    <property type="entry name" value="PHYTOENE DEHYDROGENASE"/>
    <property type="match status" value="1"/>
</dbReference>
<dbReference type="STRING" id="863239.GCA_000213935_01970"/>
<dbReference type="AlphaFoldDB" id="A0A3D4SZ24"/>
<proteinExistence type="predicted"/>
<evidence type="ECO:0000313" key="2">
    <source>
        <dbReference type="Proteomes" id="UP000261739"/>
    </source>
</evidence>
<dbReference type="Proteomes" id="UP000261739">
    <property type="component" value="Unassembled WGS sequence"/>
</dbReference>
<dbReference type="Gene3D" id="3.50.50.60">
    <property type="entry name" value="FAD/NAD(P)-binding domain"/>
    <property type="match status" value="1"/>
</dbReference>
<dbReference type="PANTHER" id="PTHR10668:SF105">
    <property type="entry name" value="DEHYDROGENASE-RELATED"/>
    <property type="match status" value="1"/>
</dbReference>
<dbReference type="InterPro" id="IPR036188">
    <property type="entry name" value="FAD/NAD-bd_sf"/>
</dbReference>
<accession>A0A3D4SZ24</accession>
<dbReference type="Pfam" id="PF13450">
    <property type="entry name" value="NAD_binding_8"/>
    <property type="match status" value="1"/>
</dbReference>